<name>A0A5E4NA24_9HEMI</name>
<evidence type="ECO:0000313" key="1">
    <source>
        <dbReference type="EMBL" id="VVC41649.1"/>
    </source>
</evidence>
<sequence length="332" mass="38116">MNNLGGEVTIKVKEAIRTKLKEMNANSSDEIIDYIMLLVTTKKSTTELVKSIDFLMENNTPIFVKWLSTVIKKLQQVTVSTTEIEDLQTPKQNTSIIPHKNGQTDDILICEVPNEKLKISDEEKEELKLDFPVEEENGAQQLNESKLIKYHEDDISPLLNKLNKPKQNICSFPKKDIKTLNNIQTNKKTISNTEPIKISWNNNKEINSKTKRPRITIKSDDEDDKSVRLKIPITMKETTKPITKGLPKKNKKSTSQIIVKPLKTKQNIHEAEKKLFTHDFGGQRIDHQRGALALDIAFKYIQQQIGASDREIEVIKKWRDYAVDMLRSAKKV</sequence>
<dbReference type="Proteomes" id="UP000325440">
    <property type="component" value="Unassembled WGS sequence"/>
</dbReference>
<dbReference type="OrthoDB" id="5589010at2759"/>
<dbReference type="EMBL" id="CABPRJ010001922">
    <property type="protein sequence ID" value="VVC41649.1"/>
    <property type="molecule type" value="Genomic_DNA"/>
</dbReference>
<proteinExistence type="predicted"/>
<dbReference type="InterPro" id="IPR043094">
    <property type="entry name" value="Nab2/ZC3H14_N_sf"/>
</dbReference>
<evidence type="ECO:0008006" key="3">
    <source>
        <dbReference type="Google" id="ProtNLM"/>
    </source>
</evidence>
<accession>A0A5E4NA24</accession>
<dbReference type="Gene3D" id="1.10.340.40">
    <property type="entry name" value="Nuclear abundant poly(A) RNA-bind protein 2, N-terminal domain"/>
    <property type="match status" value="1"/>
</dbReference>
<protein>
    <recommendedName>
        <fullName evidence="3">Zinc finger CCCH domain-containing protein 14</fullName>
    </recommendedName>
</protein>
<organism evidence="1 2">
    <name type="scientific">Cinara cedri</name>
    <dbReference type="NCBI Taxonomy" id="506608"/>
    <lineage>
        <taxon>Eukaryota</taxon>
        <taxon>Metazoa</taxon>
        <taxon>Ecdysozoa</taxon>
        <taxon>Arthropoda</taxon>
        <taxon>Hexapoda</taxon>
        <taxon>Insecta</taxon>
        <taxon>Pterygota</taxon>
        <taxon>Neoptera</taxon>
        <taxon>Paraneoptera</taxon>
        <taxon>Hemiptera</taxon>
        <taxon>Sternorrhyncha</taxon>
        <taxon>Aphidomorpha</taxon>
        <taxon>Aphidoidea</taxon>
        <taxon>Aphididae</taxon>
        <taxon>Lachninae</taxon>
        <taxon>Cinara</taxon>
    </lineage>
</organism>
<gene>
    <name evidence="1" type="ORF">CINCED_3A018435</name>
</gene>
<keyword evidence="2" id="KW-1185">Reference proteome</keyword>
<evidence type="ECO:0000313" key="2">
    <source>
        <dbReference type="Proteomes" id="UP000325440"/>
    </source>
</evidence>
<reference evidence="1 2" key="1">
    <citation type="submission" date="2019-08" db="EMBL/GenBank/DDBJ databases">
        <authorList>
            <person name="Alioto T."/>
            <person name="Alioto T."/>
            <person name="Gomez Garrido J."/>
        </authorList>
    </citation>
    <scope>NUCLEOTIDE SEQUENCE [LARGE SCALE GENOMIC DNA]</scope>
</reference>
<dbReference type="AlphaFoldDB" id="A0A5E4NA24"/>